<feature type="region of interest" description="Disordered" evidence="2">
    <location>
        <begin position="221"/>
        <end position="271"/>
    </location>
</feature>
<dbReference type="EMBL" id="KV918877">
    <property type="protein sequence ID" value="OSX76179.1"/>
    <property type="molecule type" value="Genomic_DNA"/>
</dbReference>
<feature type="compositionally biased region" description="Gly residues" evidence="2">
    <location>
        <begin position="474"/>
        <end position="488"/>
    </location>
</feature>
<feature type="region of interest" description="Disordered" evidence="2">
    <location>
        <begin position="467"/>
        <end position="543"/>
    </location>
</feature>
<protein>
    <recommendedName>
        <fullName evidence="3">SWIM-type domain-containing protein</fullName>
    </recommendedName>
</protein>
<keyword evidence="1" id="KW-0863">Zinc-finger</keyword>
<name>A0A1X6P5J8_PORUM</name>
<feature type="region of interest" description="Disordered" evidence="2">
    <location>
        <begin position="1058"/>
        <end position="1082"/>
    </location>
</feature>
<evidence type="ECO:0000256" key="2">
    <source>
        <dbReference type="SAM" id="MobiDB-lite"/>
    </source>
</evidence>
<feature type="compositionally biased region" description="Acidic residues" evidence="2">
    <location>
        <begin position="489"/>
        <end position="504"/>
    </location>
</feature>
<dbReference type="AlphaFoldDB" id="A0A1X6P5J8"/>
<reference evidence="4 5" key="1">
    <citation type="submission" date="2017-03" db="EMBL/GenBank/DDBJ databases">
        <title>WGS assembly of Porphyra umbilicalis.</title>
        <authorList>
            <person name="Brawley S.H."/>
            <person name="Blouin N.A."/>
            <person name="Ficko-Blean E."/>
            <person name="Wheeler G.L."/>
            <person name="Lohr M."/>
            <person name="Goodson H.V."/>
            <person name="Jenkins J.W."/>
            <person name="Blaby-Haas C.E."/>
            <person name="Helliwell K.E."/>
            <person name="Chan C."/>
            <person name="Marriage T."/>
            <person name="Bhattacharya D."/>
            <person name="Klein A.S."/>
            <person name="Badis Y."/>
            <person name="Brodie J."/>
            <person name="Cao Y."/>
            <person name="Collen J."/>
            <person name="Dittami S.M."/>
            <person name="Gachon C.M."/>
            <person name="Green B.R."/>
            <person name="Karpowicz S."/>
            <person name="Kim J.W."/>
            <person name="Kudahl U."/>
            <person name="Lin S."/>
            <person name="Michel G."/>
            <person name="Mittag M."/>
            <person name="Olson B.J."/>
            <person name="Pangilinan J."/>
            <person name="Peng Y."/>
            <person name="Qiu H."/>
            <person name="Shu S."/>
            <person name="Singer J.T."/>
            <person name="Smith A.G."/>
            <person name="Sprecher B.N."/>
            <person name="Wagner V."/>
            <person name="Wang W."/>
            <person name="Wang Z.-Y."/>
            <person name="Yan J."/>
            <person name="Yarish C."/>
            <person name="Zoeuner-Riek S."/>
            <person name="Zhuang Y."/>
            <person name="Zou Y."/>
            <person name="Lindquist E.A."/>
            <person name="Grimwood J."/>
            <person name="Barry K."/>
            <person name="Rokhsar D.S."/>
            <person name="Schmutz J."/>
            <person name="Stiller J.W."/>
            <person name="Grossman A.R."/>
            <person name="Prochnik S.E."/>
        </authorList>
    </citation>
    <scope>NUCLEOTIDE SEQUENCE [LARGE SCALE GENOMIC DNA]</scope>
    <source>
        <strain evidence="4">4086291</strain>
    </source>
</reference>
<evidence type="ECO:0000256" key="1">
    <source>
        <dbReference type="PROSITE-ProRule" id="PRU00325"/>
    </source>
</evidence>
<keyword evidence="5" id="KW-1185">Reference proteome</keyword>
<feature type="region of interest" description="Disordered" evidence="2">
    <location>
        <begin position="1"/>
        <end position="110"/>
    </location>
</feature>
<feature type="compositionally biased region" description="Basic residues" evidence="2">
    <location>
        <begin position="524"/>
        <end position="534"/>
    </location>
</feature>
<evidence type="ECO:0000259" key="3">
    <source>
        <dbReference type="PROSITE" id="PS50966"/>
    </source>
</evidence>
<dbReference type="InterPro" id="IPR007527">
    <property type="entry name" value="Znf_SWIM"/>
</dbReference>
<dbReference type="Proteomes" id="UP000218209">
    <property type="component" value="Unassembled WGS sequence"/>
</dbReference>
<feature type="domain" description="SWIM-type" evidence="3">
    <location>
        <begin position="321"/>
        <end position="368"/>
    </location>
</feature>
<feature type="compositionally biased region" description="Low complexity" evidence="2">
    <location>
        <begin position="1"/>
        <end position="61"/>
    </location>
</feature>
<organism evidence="4 5">
    <name type="scientific">Porphyra umbilicalis</name>
    <name type="common">Purple laver</name>
    <name type="synonym">Red alga</name>
    <dbReference type="NCBI Taxonomy" id="2786"/>
    <lineage>
        <taxon>Eukaryota</taxon>
        <taxon>Rhodophyta</taxon>
        <taxon>Bangiophyceae</taxon>
        <taxon>Bangiales</taxon>
        <taxon>Bangiaceae</taxon>
        <taxon>Porphyra</taxon>
    </lineage>
</organism>
<proteinExistence type="predicted"/>
<accession>A0A1X6P5J8</accession>
<feature type="compositionally biased region" description="Low complexity" evidence="2">
    <location>
        <begin position="512"/>
        <end position="521"/>
    </location>
</feature>
<feature type="compositionally biased region" description="Polar residues" evidence="2">
    <location>
        <begin position="257"/>
        <end position="271"/>
    </location>
</feature>
<dbReference type="GO" id="GO:0008270">
    <property type="term" value="F:zinc ion binding"/>
    <property type="evidence" value="ECO:0007669"/>
    <property type="project" value="UniProtKB-KW"/>
</dbReference>
<keyword evidence="1" id="KW-0479">Metal-binding</keyword>
<evidence type="ECO:0000313" key="4">
    <source>
        <dbReference type="EMBL" id="OSX76179.1"/>
    </source>
</evidence>
<evidence type="ECO:0000313" key="5">
    <source>
        <dbReference type="Proteomes" id="UP000218209"/>
    </source>
</evidence>
<dbReference type="PANTHER" id="PTHR34305:SF1">
    <property type="entry name" value="SWIM-TYPE DOMAIN-CONTAINING PROTEIN"/>
    <property type="match status" value="1"/>
</dbReference>
<dbReference type="PANTHER" id="PTHR34305">
    <property type="entry name" value="EXPRESSED PROTEIN"/>
    <property type="match status" value="1"/>
</dbReference>
<feature type="region of interest" description="Disordered" evidence="2">
    <location>
        <begin position="846"/>
        <end position="872"/>
    </location>
</feature>
<sequence>MPAATAPGPASAATAPGPASAATAPGPASAAPAAAPAPAATAPAPAPSAPAAAPAAPSPVAGRHRPRPRAGRTRRRPRRRPRPGRHRCCPRLCRRRRLPRPGRPVATTLPTDGAARAAAVTTALAAAALAPFPVVAVGGWQSASRITRVLPDVSDHNFAATMGEGCCVSGDKDNDGRRSEGGVDDAPPCFASLGVEAFGFYPPEELLQALLHHRGADGDVRAVPVLRPRKPNARRPAPPDELPPDSPGGRARRPGAAQQQMSKATPKTNHNAMSGQLLDAVLVGLGLVLPSVELFNANGPVTKAVLGGRAVFVRTADEAPFVVWAAEGDKGVGFFCSCTFKDENVRALVRTGKSSSCRHASAYKQALKGVSKHVLCPSTTDLLLRFPSLNKSKVNKLNVDAVEVQALSDSAALHVVGHNGIWCVVHTPAARTRKVRPVCQSVPCRTRNSHCIHSMAVKPPVAGYGGFDDSIDAGRGGGDGDGDPGGGGDAEDPGGGDGDGEGDGESTRREGAAAAGAAADVPVRRRPAAHAARQKGKERMFPDTDYRRRARNMMPCASETRVCRVWDNLARGQPLPHGVSDDLYESTCSKCGSPVGALGARVEAELFTLSGLTRVHTREWVCPNEDCKDTVRFDGSVFGLFAYTGRTLFTRTLLDVILFTIISTKSSISAASAVSAFQLHCSGSLHANDSATTRQLLSYATDQYSRTLIVPQSLFQCTDCYHCSQTPYEAVVADGQTIGIFRDASFPFEKDTVNVPTIPIPIGNACTVPDAKVRKCVRARLKAGNSAEISFNKSEQKAMEAFVALGSVAPPLGDHTSVEHRKMAASWAASCFFTSFFRTTLDAQKAGDDEGLSDASEPPPRPPSSPSLSPRAPPPPPLVLFNFFCAFVAEPVIGIFSGCPVAQLMQLGEALVEGKKQKEWLGHTTAIQSLHVVWPALDLLADDMDADPELSRAMGELLLFSVHTDLHMEQLWRCQMNREALEFEANWCDTDAAKFRAWQQRQPTREGQRLPSGLVTVAASASRAADQATEIRSGVVMPDLDQVRPHPRDDLAAAAARAARDKQQQVNPKKKTKRTRAQMENGGLGDDDCRHAFITHSVFTPGVVSYLCPCGVLLGFEVLESAESPAGIVAALAARFPRLPKTVYFDTACQSSRNATRRMPWLVRLSETSWALDRFHAVQHKCSPLFDPNNYPERSGLHKTSAAENRHSLNKPLKSHLTYLGQDRFVVQMRLIGAINNLLILYRRKVNKTDVRHRPLPSFFHEHFVSHCERVVCLCRS</sequence>
<gene>
    <name evidence="4" type="ORF">BU14_0204s0025</name>
</gene>
<dbReference type="Pfam" id="PF18717">
    <property type="entry name" value="CxC4"/>
    <property type="match status" value="1"/>
</dbReference>
<feature type="compositionally biased region" description="Basic residues" evidence="2">
    <location>
        <begin position="62"/>
        <end position="100"/>
    </location>
</feature>
<dbReference type="InterPro" id="IPR040648">
    <property type="entry name" value="HMGXB3_CxC4"/>
</dbReference>
<dbReference type="PROSITE" id="PS50966">
    <property type="entry name" value="ZF_SWIM"/>
    <property type="match status" value="1"/>
</dbReference>
<feature type="compositionally biased region" description="Pro residues" evidence="2">
    <location>
        <begin position="857"/>
        <end position="872"/>
    </location>
</feature>
<keyword evidence="1" id="KW-0862">Zinc</keyword>